<evidence type="ECO:0000259" key="5">
    <source>
        <dbReference type="PROSITE" id="PS51891"/>
    </source>
</evidence>
<evidence type="ECO:0000313" key="6">
    <source>
        <dbReference type="EMBL" id="MFC3050927.1"/>
    </source>
</evidence>
<dbReference type="Proteomes" id="UP001595444">
    <property type="component" value="Unassembled WGS sequence"/>
</dbReference>
<sequence length="134" mass="14839">MADLRAGGCLCGHARFEINITDSKTGTCHCRDCQKHSSAPFAIFTTVDHGAFRWLVKPQGIAKSSERAIRRFCEKCGSPLSWEGLEFPDEISVNTATFDDVSNIMPVYELYVRTRMAGIEPIKGARQYEAGGAY</sequence>
<reference evidence="7" key="1">
    <citation type="journal article" date="2019" name="Int. J. Syst. Evol. Microbiol.">
        <title>The Global Catalogue of Microorganisms (GCM) 10K type strain sequencing project: providing services to taxonomists for standard genome sequencing and annotation.</title>
        <authorList>
            <consortium name="The Broad Institute Genomics Platform"/>
            <consortium name="The Broad Institute Genome Sequencing Center for Infectious Disease"/>
            <person name="Wu L."/>
            <person name="Ma J."/>
        </authorList>
    </citation>
    <scope>NUCLEOTIDE SEQUENCE [LARGE SCALE GENOMIC DNA]</scope>
    <source>
        <strain evidence="7">KCTC 62164</strain>
    </source>
</reference>
<dbReference type="SUPFAM" id="SSF51316">
    <property type="entry name" value="Mss4-like"/>
    <property type="match status" value="1"/>
</dbReference>
<proteinExistence type="inferred from homology"/>
<gene>
    <name evidence="6" type="ORF">ACFOKA_03300</name>
</gene>
<dbReference type="Pfam" id="PF04828">
    <property type="entry name" value="GFA"/>
    <property type="match status" value="1"/>
</dbReference>
<comment type="similarity">
    <text evidence="1">Belongs to the Gfa family.</text>
</comment>
<dbReference type="EMBL" id="JBHRSL010000002">
    <property type="protein sequence ID" value="MFC3050927.1"/>
    <property type="molecule type" value="Genomic_DNA"/>
</dbReference>
<evidence type="ECO:0000256" key="3">
    <source>
        <dbReference type="ARBA" id="ARBA00022833"/>
    </source>
</evidence>
<dbReference type="PANTHER" id="PTHR33337:SF40">
    <property type="entry name" value="CENP-V_GFA DOMAIN-CONTAINING PROTEIN-RELATED"/>
    <property type="match status" value="1"/>
</dbReference>
<keyword evidence="7" id="KW-1185">Reference proteome</keyword>
<accession>A0ABV7D1E7</accession>
<name>A0ABV7D1E7_9PROT</name>
<evidence type="ECO:0000256" key="1">
    <source>
        <dbReference type="ARBA" id="ARBA00005495"/>
    </source>
</evidence>
<protein>
    <submittedName>
        <fullName evidence="6">GFA family protein</fullName>
    </submittedName>
</protein>
<evidence type="ECO:0000256" key="4">
    <source>
        <dbReference type="ARBA" id="ARBA00023239"/>
    </source>
</evidence>
<keyword evidence="3" id="KW-0862">Zinc</keyword>
<evidence type="ECO:0000313" key="7">
    <source>
        <dbReference type="Proteomes" id="UP001595444"/>
    </source>
</evidence>
<dbReference type="InterPro" id="IPR006913">
    <property type="entry name" value="CENP-V/GFA"/>
</dbReference>
<keyword evidence="4" id="KW-0456">Lyase</keyword>
<organism evidence="6 7">
    <name type="scientific">Kordiimonas pumila</name>
    <dbReference type="NCBI Taxonomy" id="2161677"/>
    <lineage>
        <taxon>Bacteria</taxon>
        <taxon>Pseudomonadati</taxon>
        <taxon>Pseudomonadota</taxon>
        <taxon>Alphaproteobacteria</taxon>
        <taxon>Kordiimonadales</taxon>
        <taxon>Kordiimonadaceae</taxon>
        <taxon>Kordiimonas</taxon>
    </lineage>
</organism>
<dbReference type="PROSITE" id="PS51891">
    <property type="entry name" value="CENP_V_GFA"/>
    <property type="match status" value="1"/>
</dbReference>
<dbReference type="Gene3D" id="3.90.1590.10">
    <property type="entry name" value="glutathione-dependent formaldehyde- activating enzyme (gfa)"/>
    <property type="match status" value="1"/>
</dbReference>
<dbReference type="InterPro" id="IPR011057">
    <property type="entry name" value="Mss4-like_sf"/>
</dbReference>
<keyword evidence="2" id="KW-0479">Metal-binding</keyword>
<dbReference type="PANTHER" id="PTHR33337">
    <property type="entry name" value="GFA DOMAIN-CONTAINING PROTEIN"/>
    <property type="match status" value="1"/>
</dbReference>
<comment type="caution">
    <text evidence="6">The sequence shown here is derived from an EMBL/GenBank/DDBJ whole genome shotgun (WGS) entry which is preliminary data.</text>
</comment>
<evidence type="ECO:0000256" key="2">
    <source>
        <dbReference type="ARBA" id="ARBA00022723"/>
    </source>
</evidence>
<dbReference type="RefSeq" id="WP_194212347.1">
    <property type="nucleotide sequence ID" value="NZ_CP061205.1"/>
</dbReference>
<feature type="domain" description="CENP-V/GFA" evidence="5">
    <location>
        <begin position="5"/>
        <end position="109"/>
    </location>
</feature>